<dbReference type="InterPro" id="IPR029039">
    <property type="entry name" value="Flavoprotein-like_sf"/>
</dbReference>
<dbReference type="GO" id="GO:0016491">
    <property type="term" value="F:oxidoreductase activity"/>
    <property type="evidence" value="ECO:0007669"/>
    <property type="project" value="InterPro"/>
</dbReference>
<dbReference type="GeneID" id="97548349"/>
<dbReference type="InterPro" id="IPR005025">
    <property type="entry name" value="FMN_Rdtase-like_dom"/>
</dbReference>
<evidence type="ECO:0000313" key="8">
    <source>
        <dbReference type="Proteomes" id="UP000245657"/>
    </source>
</evidence>
<dbReference type="OrthoDB" id="9059at2157"/>
<name>A0A2V2MPP6_9EURY</name>
<dbReference type="SUPFAM" id="SSF52218">
    <property type="entry name" value="Flavoproteins"/>
    <property type="match status" value="1"/>
</dbReference>
<evidence type="ECO:0000256" key="1">
    <source>
        <dbReference type="ARBA" id="ARBA00001917"/>
    </source>
</evidence>
<evidence type="ECO:0000256" key="3">
    <source>
        <dbReference type="ARBA" id="ARBA00022630"/>
    </source>
</evidence>
<organism evidence="7 8">
    <name type="scientific">Methanospirillum lacunae</name>
    <dbReference type="NCBI Taxonomy" id="668570"/>
    <lineage>
        <taxon>Archaea</taxon>
        <taxon>Methanobacteriati</taxon>
        <taxon>Methanobacteriota</taxon>
        <taxon>Stenosarchaea group</taxon>
        <taxon>Methanomicrobia</taxon>
        <taxon>Methanomicrobiales</taxon>
        <taxon>Methanospirillaceae</taxon>
        <taxon>Methanospirillum</taxon>
    </lineage>
</organism>
<dbReference type="Pfam" id="PF03358">
    <property type="entry name" value="FMN_red"/>
    <property type="match status" value="1"/>
</dbReference>
<dbReference type="RefSeq" id="WP_109969886.1">
    <property type="nucleotide sequence ID" value="NZ_CP176093.1"/>
</dbReference>
<keyword evidence="3" id="KW-0285">Flavoprotein</keyword>
<proteinExistence type="inferred from homology"/>
<gene>
    <name evidence="7" type="ORF">DK846_15390</name>
</gene>
<evidence type="ECO:0000256" key="4">
    <source>
        <dbReference type="ARBA" id="ARBA00022643"/>
    </source>
</evidence>
<evidence type="ECO:0000256" key="5">
    <source>
        <dbReference type="ARBA" id="ARBA00038292"/>
    </source>
</evidence>
<protein>
    <submittedName>
        <fullName evidence="7">NADPH-dependent FMN reductase</fullName>
    </submittedName>
</protein>
<dbReference type="PANTHER" id="PTHR43278">
    <property type="entry name" value="NAD(P)H-DEPENDENT FMN-CONTAINING OXIDOREDUCTASE YWQN-RELATED"/>
    <property type="match status" value="1"/>
</dbReference>
<dbReference type="EMBL" id="QGMY01000016">
    <property type="protein sequence ID" value="PWR70194.1"/>
    <property type="molecule type" value="Genomic_DNA"/>
</dbReference>
<keyword evidence="4" id="KW-0288">FMN</keyword>
<comment type="cofactor">
    <cofactor evidence="1">
        <name>FMN</name>
        <dbReference type="ChEBI" id="CHEBI:58210"/>
    </cofactor>
</comment>
<accession>A0A2V2MPP6</accession>
<keyword evidence="8" id="KW-1185">Reference proteome</keyword>
<dbReference type="PANTHER" id="PTHR43278:SF2">
    <property type="entry name" value="IRON-SULFUR FLAVOPROTEIN"/>
    <property type="match status" value="1"/>
</dbReference>
<evidence type="ECO:0000259" key="6">
    <source>
        <dbReference type="Pfam" id="PF03358"/>
    </source>
</evidence>
<dbReference type="InterPro" id="IPR051796">
    <property type="entry name" value="ISF_SsuE-like"/>
</dbReference>
<sequence>MRPQIIALLGSPLTEGNTAKLLKKAVSGAESAGCDVRVIHVPELELTACREFYFCKDHETCMMEDDVSGLYPAFREMDSMIIATPVMTMGIPGHLKSFMDRFQVFYCAKYVRKKRLVSKEKRAVRRTLLLSISGMNLPENFDGVTLSVKSFCDILDCRYDDELFIRDMDNKVDLDRFPDLLDAAYQKGFRLGGLLTGKYCN</sequence>
<feature type="domain" description="NADPH-dependent FMN reductase-like" evidence="6">
    <location>
        <begin position="4"/>
        <end position="109"/>
    </location>
</feature>
<comment type="caution">
    <text evidence="7">The sequence shown here is derived from an EMBL/GenBank/DDBJ whole genome shotgun (WGS) entry which is preliminary data.</text>
</comment>
<dbReference type="Gene3D" id="3.40.50.360">
    <property type="match status" value="1"/>
</dbReference>
<reference evidence="7 8" key="1">
    <citation type="submission" date="2018-05" db="EMBL/GenBank/DDBJ databases">
        <title>Draft genome of Methanospirillum lacunae Ki8-1.</title>
        <authorList>
            <person name="Dueholm M.S."/>
            <person name="Nielsen P.H."/>
            <person name="Bakmann L.F."/>
            <person name="Otzen D.E."/>
        </authorList>
    </citation>
    <scope>NUCLEOTIDE SEQUENCE [LARGE SCALE GENOMIC DNA]</scope>
    <source>
        <strain evidence="7 8">Ki8-1</strain>
    </source>
</reference>
<evidence type="ECO:0000256" key="2">
    <source>
        <dbReference type="ARBA" id="ARBA00001966"/>
    </source>
</evidence>
<dbReference type="AlphaFoldDB" id="A0A2V2MPP6"/>
<comment type="cofactor">
    <cofactor evidence="2">
        <name>[4Fe-4S] cluster</name>
        <dbReference type="ChEBI" id="CHEBI:49883"/>
    </cofactor>
</comment>
<evidence type="ECO:0000313" key="7">
    <source>
        <dbReference type="EMBL" id="PWR70194.1"/>
    </source>
</evidence>
<dbReference type="Proteomes" id="UP000245657">
    <property type="component" value="Unassembled WGS sequence"/>
</dbReference>
<comment type="similarity">
    <text evidence="5">Belongs to the SsuE family. Isf subfamily.</text>
</comment>